<evidence type="ECO:0000259" key="6">
    <source>
        <dbReference type="PROSITE" id="PS50109"/>
    </source>
</evidence>
<organism evidence="7 8">
    <name type="scientific">Fischerella muscicola CCMEE 5323</name>
    <dbReference type="NCBI Taxonomy" id="2019572"/>
    <lineage>
        <taxon>Bacteria</taxon>
        <taxon>Bacillati</taxon>
        <taxon>Cyanobacteriota</taxon>
        <taxon>Cyanophyceae</taxon>
        <taxon>Nostocales</taxon>
        <taxon>Hapalosiphonaceae</taxon>
        <taxon>Fischerella</taxon>
    </lineage>
</organism>
<comment type="caution">
    <text evidence="7">The sequence shown here is derived from an EMBL/GenBank/DDBJ whole genome shotgun (WGS) entry which is preliminary data.</text>
</comment>
<evidence type="ECO:0000256" key="5">
    <source>
        <dbReference type="ARBA" id="ARBA00023012"/>
    </source>
</evidence>
<reference evidence="7 8" key="1">
    <citation type="submission" date="2017-08" db="EMBL/GenBank/DDBJ databases">
        <title>Genomes of Fischerella (Mastigocladus) sp. strains.</title>
        <authorList>
            <person name="Miller S.R."/>
        </authorList>
    </citation>
    <scope>NUCLEOTIDE SEQUENCE [LARGE SCALE GENOMIC DNA]</scope>
    <source>
        <strain evidence="7 8">CCMEE 5323</strain>
    </source>
</reference>
<evidence type="ECO:0000256" key="2">
    <source>
        <dbReference type="ARBA" id="ARBA00012438"/>
    </source>
</evidence>
<sequence>MRLWVEDNGIGIASQHQERIFRTFERLHGIESYPGTGIGLAIIKRGIERMGGRVGVESQLGQGSRFWIELPQGDSNSE</sequence>
<dbReference type="GO" id="GO:0004673">
    <property type="term" value="F:protein histidine kinase activity"/>
    <property type="evidence" value="ECO:0007669"/>
    <property type="project" value="UniProtKB-EC"/>
</dbReference>
<dbReference type="Pfam" id="PF02518">
    <property type="entry name" value="HATPase_c"/>
    <property type="match status" value="1"/>
</dbReference>
<dbReference type="InterPro" id="IPR050351">
    <property type="entry name" value="BphY/WalK/GraS-like"/>
</dbReference>
<keyword evidence="8" id="KW-1185">Reference proteome</keyword>
<evidence type="ECO:0000313" key="8">
    <source>
        <dbReference type="Proteomes" id="UP000235036"/>
    </source>
</evidence>
<gene>
    <name evidence="7" type="ORF">CEN44_12465</name>
</gene>
<keyword evidence="7" id="KW-0067">ATP-binding</keyword>
<name>A0A2N6K304_FISMU</name>
<dbReference type="SUPFAM" id="SSF55874">
    <property type="entry name" value="ATPase domain of HSP90 chaperone/DNA topoisomerase II/histidine kinase"/>
    <property type="match status" value="1"/>
</dbReference>
<evidence type="ECO:0000256" key="1">
    <source>
        <dbReference type="ARBA" id="ARBA00000085"/>
    </source>
</evidence>
<feature type="domain" description="Histidine kinase" evidence="6">
    <location>
        <begin position="1"/>
        <end position="74"/>
    </location>
</feature>
<dbReference type="AlphaFoldDB" id="A0A2N6K304"/>
<comment type="catalytic activity">
    <reaction evidence="1">
        <text>ATP + protein L-histidine = ADP + protein N-phospho-L-histidine.</text>
        <dbReference type="EC" id="2.7.13.3"/>
    </reaction>
</comment>
<protein>
    <recommendedName>
        <fullName evidence="2">histidine kinase</fullName>
        <ecNumber evidence="2">2.7.13.3</ecNumber>
    </recommendedName>
</protein>
<accession>A0A2N6K304</accession>
<evidence type="ECO:0000256" key="3">
    <source>
        <dbReference type="ARBA" id="ARBA00022679"/>
    </source>
</evidence>
<dbReference type="PRINTS" id="PR00344">
    <property type="entry name" value="BCTRLSENSOR"/>
</dbReference>
<dbReference type="GO" id="GO:0030295">
    <property type="term" value="F:protein kinase activator activity"/>
    <property type="evidence" value="ECO:0007669"/>
    <property type="project" value="TreeGrafter"/>
</dbReference>
<keyword evidence="3" id="KW-0808">Transferase</keyword>
<dbReference type="InterPro" id="IPR004358">
    <property type="entry name" value="Sig_transdc_His_kin-like_C"/>
</dbReference>
<dbReference type="GO" id="GO:0007234">
    <property type="term" value="P:osmosensory signaling via phosphorelay pathway"/>
    <property type="evidence" value="ECO:0007669"/>
    <property type="project" value="TreeGrafter"/>
</dbReference>
<dbReference type="EMBL" id="NRQW01000268">
    <property type="protein sequence ID" value="PLZ89712.1"/>
    <property type="molecule type" value="Genomic_DNA"/>
</dbReference>
<dbReference type="GO" id="GO:0005524">
    <property type="term" value="F:ATP binding"/>
    <property type="evidence" value="ECO:0007669"/>
    <property type="project" value="UniProtKB-KW"/>
</dbReference>
<dbReference type="InterPro" id="IPR036890">
    <property type="entry name" value="HATPase_C_sf"/>
</dbReference>
<dbReference type="PROSITE" id="PS50109">
    <property type="entry name" value="HIS_KIN"/>
    <property type="match status" value="1"/>
</dbReference>
<dbReference type="EC" id="2.7.13.3" evidence="2"/>
<keyword evidence="7" id="KW-0547">Nucleotide-binding</keyword>
<keyword evidence="5" id="KW-0902">Two-component regulatory system</keyword>
<dbReference type="Gene3D" id="3.30.565.10">
    <property type="entry name" value="Histidine kinase-like ATPase, C-terminal domain"/>
    <property type="match status" value="1"/>
</dbReference>
<dbReference type="PANTHER" id="PTHR42878:SF15">
    <property type="entry name" value="BACTERIOPHYTOCHROME"/>
    <property type="match status" value="1"/>
</dbReference>
<proteinExistence type="predicted"/>
<keyword evidence="4" id="KW-0418">Kinase</keyword>
<evidence type="ECO:0000313" key="7">
    <source>
        <dbReference type="EMBL" id="PLZ89712.1"/>
    </source>
</evidence>
<dbReference type="Proteomes" id="UP000235036">
    <property type="component" value="Unassembled WGS sequence"/>
</dbReference>
<evidence type="ECO:0000256" key="4">
    <source>
        <dbReference type="ARBA" id="ARBA00022777"/>
    </source>
</evidence>
<dbReference type="InterPro" id="IPR005467">
    <property type="entry name" value="His_kinase_dom"/>
</dbReference>
<dbReference type="InterPro" id="IPR003594">
    <property type="entry name" value="HATPase_dom"/>
</dbReference>
<dbReference type="GO" id="GO:0000156">
    <property type="term" value="F:phosphorelay response regulator activity"/>
    <property type="evidence" value="ECO:0007669"/>
    <property type="project" value="TreeGrafter"/>
</dbReference>
<dbReference type="PANTHER" id="PTHR42878">
    <property type="entry name" value="TWO-COMPONENT HISTIDINE KINASE"/>
    <property type="match status" value="1"/>
</dbReference>